<accession>A0AAW7AM95</accession>
<keyword evidence="1" id="KW-0812">Transmembrane</keyword>
<dbReference type="AlphaFoldDB" id="A0AAW7AM95"/>
<dbReference type="EMBL" id="JARGCK010000011">
    <property type="protein sequence ID" value="MDK9866680.1"/>
    <property type="molecule type" value="Genomic_DNA"/>
</dbReference>
<dbReference type="RefSeq" id="WP_285324236.1">
    <property type="nucleotide sequence ID" value="NZ_JARGCK010000011.1"/>
</dbReference>
<organism evidence="2 3">
    <name type="scientific">Staphylococcus equorum</name>
    <dbReference type="NCBI Taxonomy" id="246432"/>
    <lineage>
        <taxon>Bacteria</taxon>
        <taxon>Bacillati</taxon>
        <taxon>Bacillota</taxon>
        <taxon>Bacilli</taxon>
        <taxon>Bacillales</taxon>
        <taxon>Staphylococcaceae</taxon>
        <taxon>Staphylococcus</taxon>
    </lineage>
</organism>
<reference evidence="2" key="2">
    <citation type="submission" date="2023-03" db="EMBL/GenBank/DDBJ databases">
        <authorList>
            <person name="Vazquez L."/>
            <person name="Rodriguez J."/>
            <person name="Mayo B."/>
            <person name="Florez A.B."/>
        </authorList>
    </citation>
    <scope>NUCLEOTIDE SEQUENCE</scope>
    <source>
        <strain evidence="2">5A3I</strain>
    </source>
</reference>
<comment type="caution">
    <text evidence="2">The sequence shown here is derived from an EMBL/GenBank/DDBJ whole genome shotgun (WGS) entry which is preliminary data.</text>
</comment>
<sequence>MNFGKYKYDYNYLLMSTPLLVVSLFVPSVFVAFFICIFCGFEKKNRND</sequence>
<keyword evidence="1" id="KW-1133">Transmembrane helix</keyword>
<reference evidence="2" key="1">
    <citation type="journal article" date="2023" name="Int. J. Mol. Sci.">
        <title>Antibiotic Resistance/Susceptibility Profiles of Staphylococcus equorum Strains from Cheese, and Genome Analysis for Antibiotic Resistance Genes.</title>
        <authorList>
            <person name="Vazquez L."/>
            <person name="Srednik M.E."/>
            <person name="Rodriguez J."/>
            <person name="Florez A.B."/>
            <person name="Mayo B."/>
        </authorList>
    </citation>
    <scope>NUCLEOTIDE SEQUENCE</scope>
    <source>
        <strain evidence="2">5A3I</strain>
    </source>
</reference>
<dbReference type="Proteomes" id="UP001174037">
    <property type="component" value="Unassembled WGS sequence"/>
</dbReference>
<feature type="transmembrane region" description="Helical" evidence="1">
    <location>
        <begin position="20"/>
        <end position="41"/>
    </location>
</feature>
<evidence type="ECO:0008006" key="4">
    <source>
        <dbReference type="Google" id="ProtNLM"/>
    </source>
</evidence>
<evidence type="ECO:0000256" key="1">
    <source>
        <dbReference type="SAM" id="Phobius"/>
    </source>
</evidence>
<proteinExistence type="predicted"/>
<protein>
    <recommendedName>
        <fullName evidence="4">Photosystem I reaction center subunit VIII</fullName>
    </recommendedName>
</protein>
<evidence type="ECO:0000313" key="2">
    <source>
        <dbReference type="EMBL" id="MDK9866680.1"/>
    </source>
</evidence>
<name>A0AAW7AM95_9STAP</name>
<evidence type="ECO:0000313" key="3">
    <source>
        <dbReference type="Proteomes" id="UP001174037"/>
    </source>
</evidence>
<keyword evidence="1" id="KW-0472">Membrane</keyword>
<gene>
    <name evidence="2" type="ORF">P1A27_12075</name>
</gene>